<feature type="non-terminal residue" evidence="1">
    <location>
        <position position="31"/>
    </location>
</feature>
<reference evidence="1" key="1">
    <citation type="journal article" date="2014" name="Front. Microbiol.">
        <title>High frequency of phylogenetically diverse reductive dehalogenase-homologous genes in deep subseafloor sedimentary metagenomes.</title>
        <authorList>
            <person name="Kawai M."/>
            <person name="Futagami T."/>
            <person name="Toyoda A."/>
            <person name="Takaki Y."/>
            <person name="Nishi S."/>
            <person name="Hori S."/>
            <person name="Arai W."/>
            <person name="Tsubouchi T."/>
            <person name="Morono Y."/>
            <person name="Uchiyama I."/>
            <person name="Ito T."/>
            <person name="Fujiyama A."/>
            <person name="Inagaki F."/>
            <person name="Takami H."/>
        </authorList>
    </citation>
    <scope>NUCLEOTIDE SEQUENCE</scope>
    <source>
        <strain evidence="1">Expedition CK06-06</strain>
    </source>
</reference>
<organism evidence="1">
    <name type="scientific">marine sediment metagenome</name>
    <dbReference type="NCBI Taxonomy" id="412755"/>
    <lineage>
        <taxon>unclassified sequences</taxon>
        <taxon>metagenomes</taxon>
        <taxon>ecological metagenomes</taxon>
    </lineage>
</organism>
<gene>
    <name evidence="1" type="ORF">S06H3_67180</name>
</gene>
<evidence type="ECO:0000313" key="1">
    <source>
        <dbReference type="EMBL" id="GAI64923.1"/>
    </source>
</evidence>
<protein>
    <recommendedName>
        <fullName evidence="2">Gamma-glutamyltransferase</fullName>
    </recommendedName>
</protein>
<proteinExistence type="predicted"/>
<accession>X1Q9L0</accession>
<name>X1Q9L0_9ZZZZ</name>
<sequence>QPLATQAGASMLWQGGNAIDAAIAAAAALNV</sequence>
<dbReference type="SUPFAM" id="SSF56235">
    <property type="entry name" value="N-terminal nucleophile aminohydrolases (Ntn hydrolases)"/>
    <property type="match status" value="1"/>
</dbReference>
<dbReference type="InterPro" id="IPR029055">
    <property type="entry name" value="Ntn_hydrolases_N"/>
</dbReference>
<dbReference type="EMBL" id="BARV01046327">
    <property type="protein sequence ID" value="GAI64923.1"/>
    <property type="molecule type" value="Genomic_DNA"/>
</dbReference>
<feature type="non-terminal residue" evidence="1">
    <location>
        <position position="1"/>
    </location>
</feature>
<comment type="caution">
    <text evidence="1">The sequence shown here is derived from an EMBL/GenBank/DDBJ whole genome shotgun (WGS) entry which is preliminary data.</text>
</comment>
<dbReference type="AlphaFoldDB" id="X1Q9L0"/>
<evidence type="ECO:0008006" key="2">
    <source>
        <dbReference type="Google" id="ProtNLM"/>
    </source>
</evidence>